<feature type="signal peptide" evidence="6">
    <location>
        <begin position="1"/>
        <end position="19"/>
    </location>
</feature>
<sequence>MNTLLLVLLLSITISSVYSTFNSEKTLMPENHQADNQANFFAEMFNDLQGSPNAKKSRSRRLSCGFKILQKIAGYCGELTSETGVDIASICCRSECSEEFIKRSVCPEML</sequence>
<dbReference type="PANTHER" id="PTHR33893:SF9">
    <property type="entry name" value="INSULIN RELATED-RELATED"/>
    <property type="match status" value="1"/>
</dbReference>
<organism evidence="7 8">
    <name type="scientific">Caenorhabditis nigoni</name>
    <dbReference type="NCBI Taxonomy" id="1611254"/>
    <lineage>
        <taxon>Eukaryota</taxon>
        <taxon>Metazoa</taxon>
        <taxon>Ecdysozoa</taxon>
        <taxon>Nematoda</taxon>
        <taxon>Chromadorea</taxon>
        <taxon>Rhabditida</taxon>
        <taxon>Rhabditina</taxon>
        <taxon>Rhabditomorpha</taxon>
        <taxon>Rhabditoidea</taxon>
        <taxon>Rhabditidae</taxon>
        <taxon>Peloderinae</taxon>
        <taxon>Caenorhabditis</taxon>
    </lineage>
</organism>
<evidence type="ECO:0000313" key="7">
    <source>
        <dbReference type="EMBL" id="PIC48493.1"/>
    </source>
</evidence>
<dbReference type="PANTHER" id="PTHR33893">
    <property type="entry name" value="INSULIN RELATED-RELATED-RELATED"/>
    <property type="match status" value="1"/>
</dbReference>
<evidence type="ECO:0000256" key="6">
    <source>
        <dbReference type="SAM" id="SignalP"/>
    </source>
</evidence>
<comment type="similarity">
    <text evidence="2">Belongs to the insulin family.</text>
</comment>
<evidence type="ECO:0000256" key="1">
    <source>
        <dbReference type="ARBA" id="ARBA00004613"/>
    </source>
</evidence>
<gene>
    <name evidence="7" type="primary">Cnig_chr_II.g7443</name>
    <name evidence="7" type="ORF">B9Z55_007443</name>
</gene>
<dbReference type="InterPro" id="IPR052335">
    <property type="entry name" value="Insulin-like_regulatory"/>
</dbReference>
<reference evidence="8" key="1">
    <citation type="submission" date="2017-10" db="EMBL/GenBank/DDBJ databases">
        <title>Rapid genome shrinkage in a self-fertile nematode reveals novel sperm competition proteins.</title>
        <authorList>
            <person name="Yin D."/>
            <person name="Schwarz E.M."/>
            <person name="Thomas C.G."/>
            <person name="Felde R.L."/>
            <person name="Korf I.F."/>
            <person name="Cutter A.D."/>
            <person name="Schartner C.M."/>
            <person name="Ralston E.J."/>
            <person name="Meyer B.J."/>
            <person name="Haag E.S."/>
        </authorList>
    </citation>
    <scope>NUCLEOTIDE SEQUENCE [LARGE SCALE GENOMIC DNA]</scope>
    <source>
        <strain evidence="8">JU1422</strain>
    </source>
</reference>
<name>A0A2G5V9M6_9PELO</name>
<dbReference type="AlphaFoldDB" id="A0A2G5V9M6"/>
<evidence type="ECO:0008006" key="9">
    <source>
        <dbReference type="Google" id="ProtNLM"/>
    </source>
</evidence>
<feature type="chain" id="PRO_5013667244" description="Insulin-like domain-containing protein" evidence="6">
    <location>
        <begin position="20"/>
        <end position="110"/>
    </location>
</feature>
<evidence type="ECO:0000256" key="3">
    <source>
        <dbReference type="ARBA" id="ARBA00022525"/>
    </source>
</evidence>
<evidence type="ECO:0000256" key="2">
    <source>
        <dbReference type="ARBA" id="ARBA00009034"/>
    </source>
</evidence>
<keyword evidence="8" id="KW-1185">Reference proteome</keyword>
<dbReference type="EMBL" id="PDUG01000002">
    <property type="protein sequence ID" value="PIC48493.1"/>
    <property type="molecule type" value="Genomic_DNA"/>
</dbReference>
<comment type="subcellular location">
    <subcellularLocation>
        <location evidence="1">Secreted</location>
    </subcellularLocation>
</comment>
<dbReference type="Gene3D" id="1.10.100.10">
    <property type="entry name" value="Insulin-like"/>
    <property type="match status" value="1"/>
</dbReference>
<keyword evidence="5" id="KW-1015">Disulfide bond</keyword>
<comment type="caution">
    <text evidence="7">The sequence shown here is derived from an EMBL/GenBank/DDBJ whole genome shotgun (WGS) entry which is preliminary data.</text>
</comment>
<keyword evidence="4 6" id="KW-0732">Signal</keyword>
<dbReference type="Pfam" id="PF03488">
    <property type="entry name" value="Ins_beta"/>
    <property type="match status" value="1"/>
</dbReference>
<dbReference type="GO" id="GO:0005576">
    <property type="term" value="C:extracellular region"/>
    <property type="evidence" value="ECO:0007669"/>
    <property type="project" value="UniProtKB-SubCell"/>
</dbReference>
<dbReference type="Proteomes" id="UP000230233">
    <property type="component" value="Chromosome II"/>
</dbReference>
<keyword evidence="3" id="KW-0964">Secreted</keyword>
<protein>
    <recommendedName>
        <fullName evidence="9">Insulin-like domain-containing protein</fullName>
    </recommendedName>
</protein>
<dbReference type="InterPro" id="IPR003235">
    <property type="entry name" value="Nem_insulin-like_b-type"/>
</dbReference>
<evidence type="ECO:0000313" key="8">
    <source>
        <dbReference type="Proteomes" id="UP000230233"/>
    </source>
</evidence>
<evidence type="ECO:0000256" key="4">
    <source>
        <dbReference type="ARBA" id="ARBA00022729"/>
    </source>
</evidence>
<dbReference type="OrthoDB" id="5824650at2759"/>
<evidence type="ECO:0000256" key="5">
    <source>
        <dbReference type="ARBA" id="ARBA00023157"/>
    </source>
</evidence>
<proteinExistence type="inferred from homology"/>
<accession>A0A2G5V9M6</accession>
<dbReference type="GO" id="GO:0005179">
    <property type="term" value="F:hormone activity"/>
    <property type="evidence" value="ECO:0007669"/>
    <property type="project" value="InterPro"/>
</dbReference>